<dbReference type="Proteomes" id="UP001187343">
    <property type="component" value="Unassembled WGS sequence"/>
</dbReference>
<gene>
    <name evidence="1" type="ORF">Q8A67_020418</name>
</gene>
<evidence type="ECO:0000313" key="2">
    <source>
        <dbReference type="Proteomes" id="UP001187343"/>
    </source>
</evidence>
<proteinExistence type="predicted"/>
<reference evidence="1" key="1">
    <citation type="submission" date="2023-08" db="EMBL/GenBank/DDBJ databases">
        <title>Chromosome-level Genome Assembly of mud carp (Cirrhinus molitorella).</title>
        <authorList>
            <person name="Liu H."/>
        </authorList>
    </citation>
    <scope>NUCLEOTIDE SEQUENCE</scope>
    <source>
        <strain evidence="1">Prfri</strain>
        <tissue evidence="1">Muscle</tissue>
    </source>
</reference>
<protein>
    <submittedName>
        <fullName evidence="1">Uncharacterized protein</fullName>
    </submittedName>
</protein>
<dbReference type="AlphaFoldDB" id="A0AA88TNN1"/>
<comment type="caution">
    <text evidence="1">The sequence shown here is derived from an EMBL/GenBank/DDBJ whole genome shotgun (WGS) entry which is preliminary data.</text>
</comment>
<sequence>MTPYSRKPKWKTPVVNLVMLCLGDIGPGESREERSENFMAATTLMAALDDSRGPAESNSRCTPFCKTPTASSNILPLDIYSTRDKRKNCLHSRFPLNSESVYIVASRLGASGCESHDSPSPVLSTGMFLYLSVRLNSHLDVEMELDSLNLSAGSLFCVTHQLLKAGARRTNWRAYENDTQIENRRNNVRRKNSILGQPALDLEDKSSAHFMRSPSNTLREVRDVFHVQEEE</sequence>
<keyword evidence="2" id="KW-1185">Reference proteome</keyword>
<organism evidence="1 2">
    <name type="scientific">Cirrhinus molitorella</name>
    <name type="common">mud carp</name>
    <dbReference type="NCBI Taxonomy" id="172907"/>
    <lineage>
        <taxon>Eukaryota</taxon>
        <taxon>Metazoa</taxon>
        <taxon>Chordata</taxon>
        <taxon>Craniata</taxon>
        <taxon>Vertebrata</taxon>
        <taxon>Euteleostomi</taxon>
        <taxon>Actinopterygii</taxon>
        <taxon>Neopterygii</taxon>
        <taxon>Teleostei</taxon>
        <taxon>Ostariophysi</taxon>
        <taxon>Cypriniformes</taxon>
        <taxon>Cyprinidae</taxon>
        <taxon>Labeoninae</taxon>
        <taxon>Labeonini</taxon>
        <taxon>Cirrhinus</taxon>
    </lineage>
</organism>
<name>A0AA88TNN1_9TELE</name>
<evidence type="ECO:0000313" key="1">
    <source>
        <dbReference type="EMBL" id="KAK2876322.1"/>
    </source>
</evidence>
<dbReference type="EMBL" id="JAUYZG010000020">
    <property type="protein sequence ID" value="KAK2876322.1"/>
    <property type="molecule type" value="Genomic_DNA"/>
</dbReference>
<accession>A0AA88TNN1</accession>